<organism evidence="1 2">
    <name type="scientific">Pseudomonas aphyarum</name>
    <dbReference type="NCBI Taxonomy" id="2942629"/>
    <lineage>
        <taxon>Bacteria</taxon>
        <taxon>Pseudomonadati</taxon>
        <taxon>Pseudomonadota</taxon>
        <taxon>Gammaproteobacteria</taxon>
        <taxon>Pseudomonadales</taxon>
        <taxon>Pseudomonadaceae</taxon>
        <taxon>Pseudomonas</taxon>
    </lineage>
</organism>
<protein>
    <submittedName>
        <fullName evidence="1">Uncharacterized protein</fullName>
    </submittedName>
</protein>
<dbReference type="EMBL" id="JAMDGS010000009">
    <property type="protein sequence ID" value="MDD1125516.1"/>
    <property type="molecule type" value="Genomic_DNA"/>
</dbReference>
<keyword evidence="2" id="KW-1185">Reference proteome</keyword>
<dbReference type="RefSeq" id="WP_273898037.1">
    <property type="nucleotide sequence ID" value="NZ_JAMDGS010000009.1"/>
</dbReference>
<evidence type="ECO:0000313" key="2">
    <source>
        <dbReference type="Proteomes" id="UP001150531"/>
    </source>
</evidence>
<reference evidence="1" key="1">
    <citation type="submission" date="2022-05" db="EMBL/GenBank/DDBJ databases">
        <title>Novel Pseudomonas spp. Isolated from a Rainbow Trout Aquaculture Facility.</title>
        <authorList>
            <person name="Testerman T."/>
            <person name="Graf J."/>
        </authorList>
    </citation>
    <scope>NUCLEOTIDE SEQUENCE</scope>
    <source>
        <strain evidence="1">ID386</strain>
    </source>
</reference>
<accession>A0ABT5PNM8</accession>
<proteinExistence type="predicted"/>
<evidence type="ECO:0000313" key="1">
    <source>
        <dbReference type="EMBL" id="MDD1125516.1"/>
    </source>
</evidence>
<dbReference type="Proteomes" id="UP001150531">
    <property type="component" value="Unassembled WGS sequence"/>
</dbReference>
<name>A0ABT5PNM8_9PSED</name>
<sequence length="123" mass="13517">MRQLTKNPALPIIEVSKEGRYWRVDWDYQEAPESKVLTDRKEFLNGYISGLLDSFGASAGEVALPSARTGTVKKLSEETAQKLAKLLTDLLHSHVKAEHRRLLNAAEVSEFIAGAGVKEPAVG</sequence>
<comment type="caution">
    <text evidence="1">The sequence shown here is derived from an EMBL/GenBank/DDBJ whole genome shotgun (WGS) entry which is preliminary data.</text>
</comment>
<gene>
    <name evidence="1" type="ORF">M5G18_13055</name>
</gene>